<feature type="compositionally biased region" description="Polar residues" evidence="20">
    <location>
        <begin position="1274"/>
        <end position="1294"/>
    </location>
</feature>
<keyword evidence="14" id="KW-0805">Transcription regulation</keyword>
<evidence type="ECO:0000256" key="10">
    <source>
        <dbReference type="ARBA" id="ARBA00022853"/>
    </source>
</evidence>
<evidence type="ECO:0000256" key="1">
    <source>
        <dbReference type="ARBA" id="ARBA00001954"/>
    </source>
</evidence>
<dbReference type="PANTHER" id="PTHR23123">
    <property type="entry name" value="PHD/F-BOX CONTAINING PROTEIN"/>
    <property type="match status" value="1"/>
</dbReference>
<feature type="compositionally biased region" description="Polar residues" evidence="20">
    <location>
        <begin position="281"/>
        <end position="311"/>
    </location>
</feature>
<dbReference type="VEuPathDB" id="FungiDB:Z518_07265"/>
<dbReference type="InterPro" id="IPR041070">
    <property type="entry name" value="JHD"/>
</dbReference>
<keyword evidence="11" id="KW-0223">Dioxygenase</keyword>
<feature type="region of interest" description="Disordered" evidence="20">
    <location>
        <begin position="982"/>
        <end position="1015"/>
    </location>
</feature>
<feature type="region of interest" description="Disordered" evidence="20">
    <location>
        <begin position="244"/>
        <end position="365"/>
    </location>
</feature>
<dbReference type="EC" id="1.14.11.27" evidence="5"/>
<evidence type="ECO:0000256" key="8">
    <source>
        <dbReference type="ARBA" id="ARBA00022771"/>
    </source>
</evidence>
<evidence type="ECO:0000256" key="18">
    <source>
        <dbReference type="ARBA" id="ARBA00047915"/>
    </source>
</evidence>
<dbReference type="InterPro" id="IPR003347">
    <property type="entry name" value="JmjC_dom"/>
</dbReference>
<evidence type="ECO:0000259" key="21">
    <source>
        <dbReference type="PROSITE" id="PS50016"/>
    </source>
</evidence>
<keyword evidence="15" id="KW-0804">Transcription</keyword>
<sequence>MPTSTLWRRSEDPLRPRGVSPVRPSADSIERLSPEPSFGPTTLSEPSLPRHTSQENGYSLRGLGLSDVEKLESTGTNIQPDHIYYDQDGAAHVGARIVAGAATQKGRPLQDSQDWPSRNSKLPQDTRCSQFKGHTRSGSTIDDLASAAIATSPALANASPHSTTRPSTSYIPLYNYDDSSNGPPAKRIKSERLPNLEWSPCADRPRNNGYDTTTEITHEDALLLLGLKNEVNFKNNTPLLNSATIHPQPYPPSTARRPSESWTFPESPVTRLHRSPETGFVENNISQDRFKQRSQSMTNTYRSQWRTSITQHSDRLQVQKEDKAKQDTAGTEPTVGPAYSEPQQRSEPTSSTNAPPKRQRRVKPEVQAEVCAACQRLQLESTDDKDSVMFWISCDACDRWFHAECAGFQTKAEARSVDKYLCPDCEPIHGKTTYVRKSSRPRTAIDYAGLNQGVVKSSAETSTHHYIQPIKEGKFALLPDDFARIRPELLTMEFMESFEGMKRPFVVPASWNPRFGVKPPLDEPSSDLSMEETSAFPLIKSSGELAGPEPPTPSEVVEEEVIDCDQDLLDMVIPRDLTVRKIAELYGPDEPVPVIDVKSQETKGQFTLQQWADYYELQGDKPIRNVISLEVSHSPLGKLIRRPKVVRDLDLEDHVWDTDTETRTKKRPVQFYCLMSVADSYTDFHIDFGGSSVYYHIVRGTKTFFFIPPEDKYLKKYEDWCNSDSQNETWLGDLCGGNCTRVDLREGDTAFIPAGWIHSVWTPEDSLVIGGNFLTRLDYEMQIKVANIEKVTKVAPKFRYPYFQKVMWYTLIKYLEDDPLPEEVLQDFRDDPDYVFLRANPVWDEIDDLENTAEPGDPAFNARYYPKSEVAGWPPLRDFLYRTARIDAGLPVSDITKKQIEAVKASIPKGHGEPLVMIKLFAIWCAWKSGNVTAPDWVHSDGALEPEKMEKTKKPETFRLPGERSSSRKATQVLAQAEAEAETQAQAHARTPPTEVNNMIPAKQNSKPGPRANGLRVACEPCRKRRIKCRHKSGSETPTRPAPEIRPRSFSNAEPSSALTAIPNGSKAEQYPSPETRISEPVGSNFEVTQPVPANSELQSTSKKSRSKACEECRKSKRRCVHDEYGRIDPAKAAEPSKPRGSTSTKRPARLSDESAHIKKARMDIDSLDDLIDPALTNGDVSQTATEAVEEDFHTPGPFNDNENHVEVNGAYPAQNATFGEQSAKDVGVEHVPVDPALEAMAAPAPEQLTIKTEVDQVEEGNLTDAGDLDSIASKRNTTFSTPGPIRTGSSVNGDDSGGANPTPRSRHSSRQPKQVERYTPEDKRSPIKSYPKPQPNDRRASSAASAQTMATSVKSRRSSSNTSGTTHQMAGIMARRSASREVSARPVSRGSTGGESDLDADERFARELQAAENGLRRRTSVRA</sequence>
<dbReference type="InterPro" id="IPR019786">
    <property type="entry name" value="Zinc_finger_PHD-type_CS"/>
</dbReference>
<evidence type="ECO:0000256" key="6">
    <source>
        <dbReference type="ARBA" id="ARBA00015153"/>
    </source>
</evidence>
<accession>A0A0D2FNQ7</accession>
<feature type="compositionally biased region" description="Low complexity" evidence="20">
    <location>
        <begin position="982"/>
        <end position="991"/>
    </location>
</feature>
<feature type="compositionally biased region" description="Polar residues" evidence="20">
    <location>
        <begin position="110"/>
        <end position="129"/>
    </location>
</feature>
<comment type="cofactor">
    <cofactor evidence="1">
        <name>Fe(2+)</name>
        <dbReference type="ChEBI" id="CHEBI:29033"/>
    </cofactor>
</comment>
<feature type="compositionally biased region" description="Basic and acidic residues" evidence="20">
    <location>
        <begin position="1121"/>
        <end position="1138"/>
    </location>
</feature>
<evidence type="ECO:0000256" key="17">
    <source>
        <dbReference type="ARBA" id="ARBA00031083"/>
    </source>
</evidence>
<evidence type="ECO:0000256" key="12">
    <source>
        <dbReference type="ARBA" id="ARBA00023002"/>
    </source>
</evidence>
<dbReference type="InterPro" id="IPR001965">
    <property type="entry name" value="Znf_PHD"/>
</dbReference>
<dbReference type="SMART" id="SM00249">
    <property type="entry name" value="PHD"/>
    <property type="match status" value="1"/>
</dbReference>
<dbReference type="Pfam" id="PF00628">
    <property type="entry name" value="PHD"/>
    <property type="match status" value="1"/>
</dbReference>
<feature type="region of interest" description="Disordered" evidence="20">
    <location>
        <begin position="102"/>
        <end position="137"/>
    </location>
</feature>
<dbReference type="SUPFAM" id="SSF51197">
    <property type="entry name" value="Clavaminate synthase-like"/>
    <property type="match status" value="1"/>
</dbReference>
<dbReference type="PROSITE" id="PS51184">
    <property type="entry name" value="JMJC"/>
    <property type="match status" value="1"/>
</dbReference>
<evidence type="ECO:0000256" key="2">
    <source>
        <dbReference type="ARBA" id="ARBA00003909"/>
    </source>
</evidence>
<dbReference type="InterPro" id="IPR019787">
    <property type="entry name" value="Znf_PHD-finger"/>
</dbReference>
<evidence type="ECO:0000256" key="7">
    <source>
        <dbReference type="ARBA" id="ARBA00022723"/>
    </source>
</evidence>
<dbReference type="GO" id="GO:0005634">
    <property type="term" value="C:nucleus"/>
    <property type="evidence" value="ECO:0007669"/>
    <property type="project" value="UniProtKB-SubCell"/>
</dbReference>
<comment type="subcellular location">
    <subcellularLocation>
        <location evidence="3">Nucleus</location>
    </subcellularLocation>
</comment>
<evidence type="ECO:0000256" key="15">
    <source>
        <dbReference type="ARBA" id="ARBA00023163"/>
    </source>
</evidence>
<evidence type="ECO:0000256" key="16">
    <source>
        <dbReference type="ARBA" id="ARBA00023242"/>
    </source>
</evidence>
<feature type="region of interest" description="Disordered" evidence="20">
    <location>
        <begin position="1264"/>
        <end position="1406"/>
    </location>
</feature>
<dbReference type="Gene3D" id="2.60.120.650">
    <property type="entry name" value="Cupin"/>
    <property type="match status" value="2"/>
</dbReference>
<evidence type="ECO:0000256" key="13">
    <source>
        <dbReference type="ARBA" id="ARBA00023004"/>
    </source>
</evidence>
<dbReference type="OrthoDB" id="5876800at2759"/>
<feature type="compositionally biased region" description="Polar residues" evidence="20">
    <location>
        <begin position="39"/>
        <end position="57"/>
    </location>
</feature>
<evidence type="ECO:0000259" key="22">
    <source>
        <dbReference type="PROSITE" id="PS51184"/>
    </source>
</evidence>
<evidence type="ECO:0000256" key="20">
    <source>
        <dbReference type="SAM" id="MobiDB-lite"/>
    </source>
</evidence>
<dbReference type="InterPro" id="IPR011011">
    <property type="entry name" value="Znf_FYVE_PHD"/>
</dbReference>
<dbReference type="PROSITE" id="PS50016">
    <property type="entry name" value="ZF_PHD_2"/>
    <property type="match status" value="1"/>
</dbReference>
<evidence type="ECO:0000313" key="23">
    <source>
        <dbReference type="EMBL" id="KIX03712.1"/>
    </source>
</evidence>
<dbReference type="GO" id="GO:0008270">
    <property type="term" value="F:zinc ion binding"/>
    <property type="evidence" value="ECO:0007669"/>
    <property type="project" value="UniProtKB-KW"/>
</dbReference>
<feature type="compositionally biased region" description="Basic and acidic residues" evidence="20">
    <location>
        <begin position="1314"/>
        <end position="1326"/>
    </location>
</feature>
<dbReference type="RefSeq" id="XP_013270848.1">
    <property type="nucleotide sequence ID" value="XM_013415394.1"/>
</dbReference>
<feature type="region of interest" description="Disordered" evidence="20">
    <location>
        <begin position="1"/>
        <end position="64"/>
    </location>
</feature>
<evidence type="ECO:0000313" key="24">
    <source>
        <dbReference type="Proteomes" id="UP000053617"/>
    </source>
</evidence>
<evidence type="ECO:0000256" key="4">
    <source>
        <dbReference type="ARBA" id="ARBA00008037"/>
    </source>
</evidence>
<comment type="similarity">
    <text evidence="4">Belongs to the JHDM1 histone demethylase family.</text>
</comment>
<dbReference type="GeneID" id="25295336"/>
<dbReference type="Pfam" id="PF17811">
    <property type="entry name" value="JHD"/>
    <property type="match status" value="1"/>
</dbReference>
<keyword evidence="12" id="KW-0560">Oxidoreductase</keyword>
<keyword evidence="7" id="KW-0479">Metal-binding</keyword>
<dbReference type="EMBL" id="KN847479">
    <property type="protein sequence ID" value="KIX03712.1"/>
    <property type="molecule type" value="Genomic_DNA"/>
</dbReference>
<keyword evidence="24" id="KW-1185">Reference proteome</keyword>
<organism evidence="23 24">
    <name type="scientific">Rhinocladiella mackenziei CBS 650.93</name>
    <dbReference type="NCBI Taxonomy" id="1442369"/>
    <lineage>
        <taxon>Eukaryota</taxon>
        <taxon>Fungi</taxon>
        <taxon>Dikarya</taxon>
        <taxon>Ascomycota</taxon>
        <taxon>Pezizomycotina</taxon>
        <taxon>Eurotiomycetes</taxon>
        <taxon>Chaetothyriomycetidae</taxon>
        <taxon>Chaetothyriales</taxon>
        <taxon>Herpotrichiellaceae</taxon>
        <taxon>Rhinocladiella</taxon>
    </lineage>
</organism>
<evidence type="ECO:0000256" key="19">
    <source>
        <dbReference type="PROSITE-ProRule" id="PRU00146"/>
    </source>
</evidence>
<keyword evidence="16" id="KW-0539">Nucleus</keyword>
<evidence type="ECO:0000256" key="11">
    <source>
        <dbReference type="ARBA" id="ARBA00022964"/>
    </source>
</evidence>
<keyword evidence="13" id="KW-0408">Iron</keyword>
<evidence type="ECO:0000256" key="14">
    <source>
        <dbReference type="ARBA" id="ARBA00023015"/>
    </source>
</evidence>
<keyword evidence="9" id="KW-0862">Zinc</keyword>
<comment type="function">
    <text evidence="2">Histone demethylase that specifically demethylates 'Lys-36' of histone H3, thereby playing a central role in histone code.</text>
</comment>
<keyword evidence="8 19" id="KW-0863">Zinc-finger</keyword>
<feature type="region of interest" description="Disordered" evidence="20">
    <location>
        <begin position="1183"/>
        <end position="1203"/>
    </location>
</feature>
<feature type="compositionally biased region" description="Polar residues" evidence="20">
    <location>
        <begin position="1086"/>
        <end position="1102"/>
    </location>
</feature>
<proteinExistence type="inferred from homology"/>
<name>A0A0D2FNQ7_9EURO</name>
<evidence type="ECO:0000256" key="5">
    <source>
        <dbReference type="ARBA" id="ARBA00013246"/>
    </source>
</evidence>
<evidence type="ECO:0000256" key="3">
    <source>
        <dbReference type="ARBA" id="ARBA00004123"/>
    </source>
</evidence>
<keyword evidence="10" id="KW-0156">Chromatin regulator</keyword>
<dbReference type="SUPFAM" id="SSF57903">
    <property type="entry name" value="FYVE/PHD zinc finger"/>
    <property type="match status" value="1"/>
</dbReference>
<feature type="domain" description="PHD-type" evidence="21">
    <location>
        <begin position="368"/>
        <end position="428"/>
    </location>
</feature>
<feature type="compositionally biased region" description="Polar residues" evidence="20">
    <location>
        <begin position="1049"/>
        <end position="1059"/>
    </location>
</feature>
<protein>
    <recommendedName>
        <fullName evidence="6">JmjC domain-containing histone demethylation protein 1</fullName>
        <ecNumber evidence="5">1.14.11.27</ecNumber>
    </recommendedName>
    <alternativeName>
        <fullName evidence="17">[Histone-H3]-lysine-36 demethylase 1</fullName>
    </alternativeName>
</protein>
<evidence type="ECO:0000256" key="9">
    <source>
        <dbReference type="ARBA" id="ARBA00022833"/>
    </source>
</evidence>
<feature type="region of interest" description="Disordered" evidence="20">
    <location>
        <begin position="945"/>
        <end position="969"/>
    </location>
</feature>
<gene>
    <name evidence="23" type="ORF">Z518_07265</name>
</gene>
<reference evidence="23 24" key="1">
    <citation type="submission" date="2015-01" db="EMBL/GenBank/DDBJ databases">
        <title>The Genome Sequence of Rhinocladiella mackenzie CBS 650.93.</title>
        <authorList>
            <consortium name="The Broad Institute Genomics Platform"/>
            <person name="Cuomo C."/>
            <person name="de Hoog S."/>
            <person name="Gorbushina A."/>
            <person name="Stielow B."/>
            <person name="Teixiera M."/>
            <person name="Abouelleil A."/>
            <person name="Chapman S.B."/>
            <person name="Priest M."/>
            <person name="Young S.K."/>
            <person name="Wortman J."/>
            <person name="Nusbaum C."/>
            <person name="Birren B."/>
        </authorList>
    </citation>
    <scope>NUCLEOTIDE SEQUENCE [LARGE SCALE GENOMIC DNA]</scope>
    <source>
        <strain evidence="23 24">CBS 650.93</strain>
    </source>
</reference>
<feature type="compositionally biased region" description="Basic and acidic residues" evidence="20">
    <location>
        <begin position="945"/>
        <end position="966"/>
    </location>
</feature>
<dbReference type="STRING" id="1442369.A0A0D2FNQ7"/>
<feature type="compositionally biased region" description="Basic and acidic residues" evidence="20">
    <location>
        <begin position="312"/>
        <end position="326"/>
    </location>
</feature>
<dbReference type="HOGENOM" id="CLU_002979_0_1_1"/>
<comment type="catalytic activity">
    <reaction evidence="18">
        <text>N(6),N(6)-dimethyl-L-lysyl(36)-[histone H3] + 2 2-oxoglutarate + 2 O2 = L-lysyl(36)-[histone H3] + 2 formaldehyde + 2 succinate + 2 CO2</text>
        <dbReference type="Rhea" id="RHEA:42032"/>
        <dbReference type="Rhea" id="RHEA-COMP:9785"/>
        <dbReference type="Rhea" id="RHEA-COMP:9787"/>
        <dbReference type="ChEBI" id="CHEBI:15379"/>
        <dbReference type="ChEBI" id="CHEBI:16526"/>
        <dbReference type="ChEBI" id="CHEBI:16810"/>
        <dbReference type="ChEBI" id="CHEBI:16842"/>
        <dbReference type="ChEBI" id="CHEBI:29969"/>
        <dbReference type="ChEBI" id="CHEBI:30031"/>
        <dbReference type="ChEBI" id="CHEBI:61976"/>
        <dbReference type="EC" id="1.14.11.27"/>
    </reaction>
</comment>
<dbReference type="Proteomes" id="UP000053617">
    <property type="component" value="Unassembled WGS sequence"/>
</dbReference>
<feature type="region of interest" description="Disordered" evidence="20">
    <location>
        <begin position="1030"/>
        <end position="1158"/>
    </location>
</feature>
<dbReference type="InterPro" id="IPR050690">
    <property type="entry name" value="JHDM1_Histone_Demethylase"/>
</dbReference>
<dbReference type="SMART" id="SM00558">
    <property type="entry name" value="JmjC"/>
    <property type="match status" value="1"/>
</dbReference>
<feature type="compositionally biased region" description="Polar residues" evidence="20">
    <location>
        <begin position="341"/>
        <end position="354"/>
    </location>
</feature>
<dbReference type="Pfam" id="PF02373">
    <property type="entry name" value="JmjC"/>
    <property type="match status" value="1"/>
</dbReference>
<dbReference type="PROSITE" id="PS01359">
    <property type="entry name" value="ZF_PHD_1"/>
    <property type="match status" value="1"/>
</dbReference>
<dbReference type="GO" id="GO:0140680">
    <property type="term" value="F:histone H3K36me/H3K36me2 demethylase activity"/>
    <property type="evidence" value="ECO:0007669"/>
    <property type="project" value="UniProtKB-EC"/>
</dbReference>
<feature type="domain" description="JmjC" evidence="22">
    <location>
        <begin position="631"/>
        <end position="790"/>
    </location>
</feature>